<evidence type="ECO:0008006" key="3">
    <source>
        <dbReference type="Google" id="ProtNLM"/>
    </source>
</evidence>
<dbReference type="InterPro" id="IPR013826">
    <property type="entry name" value="Topo_IA_cen_sub3"/>
</dbReference>
<dbReference type="Gene3D" id="1.10.290.10">
    <property type="entry name" value="Topoisomerase I, domain 4"/>
    <property type="match status" value="1"/>
</dbReference>
<proteinExistence type="predicted"/>
<dbReference type="EMBL" id="QBQT01000465">
    <property type="protein sequence ID" value="PUD73618.1"/>
    <property type="molecule type" value="Genomic_DNA"/>
</dbReference>
<evidence type="ECO:0000313" key="1">
    <source>
        <dbReference type="EMBL" id="PUD73618.1"/>
    </source>
</evidence>
<dbReference type="AlphaFoldDB" id="A0A2T6V6U2"/>
<organism evidence="1 2">
    <name type="scientific">Helicobacter pylori</name>
    <name type="common">Campylobacter pylori</name>
    <dbReference type="NCBI Taxonomy" id="210"/>
    <lineage>
        <taxon>Bacteria</taxon>
        <taxon>Pseudomonadati</taxon>
        <taxon>Campylobacterota</taxon>
        <taxon>Epsilonproteobacteria</taxon>
        <taxon>Campylobacterales</taxon>
        <taxon>Helicobacteraceae</taxon>
        <taxon>Helicobacter</taxon>
    </lineage>
</organism>
<dbReference type="Proteomes" id="UP000244700">
    <property type="component" value="Unassembled WGS sequence"/>
</dbReference>
<evidence type="ECO:0000313" key="2">
    <source>
        <dbReference type="Proteomes" id="UP000244700"/>
    </source>
</evidence>
<accession>A0A2T6V6U2</accession>
<sequence>MTEERMRENFKNLGVLVVYYSLHDPHERPINSFSLKTSNIIGFSIFICEHAQKEIMQKVASRHTDDSNKFNIKPKEKIDENVINALETSLKSKGVVSETLESIKEAKNNKEYENLSNRGFLRAKLDQGVWINFQESLGYNLSALQKKAISLLKISPNQILELVQKLYMKGRISYPTEYLFEETFKKNLYKIYKDSENDCFNKNVADEEKVLLEFPSRKFTPNELFTAALLTLNAMEFCLYINSEKKETNV</sequence>
<dbReference type="SUPFAM" id="SSF56712">
    <property type="entry name" value="Prokaryotic type I DNA topoisomerase"/>
    <property type="match status" value="1"/>
</dbReference>
<reference evidence="1 2" key="1">
    <citation type="submission" date="2018-01" db="EMBL/GenBank/DDBJ databases">
        <title>Helicobacter pylori genome-wide association study shows promise for predicting gastric cancer risk.</title>
        <authorList>
            <person name="Berthenet E."/>
            <person name="Yahara K."/>
            <person name="Thorell K."/>
            <person name="Pascoe B."/>
            <person name="Meric G."/>
            <person name="Mikhail J.M."/>
            <person name="Engstrand L."/>
            <person name="Enroth H."/>
            <person name="Burette A."/>
            <person name="Megraud F."/>
            <person name="Atherton J."/>
            <person name="Smith S."/>
            <person name="Wilkinson T.S."/>
            <person name="Hitchings M.D."/>
            <person name="Falush D."/>
            <person name="Sheppard S.K."/>
        </authorList>
    </citation>
    <scope>NUCLEOTIDE SEQUENCE [LARGE SCALE GENOMIC DNA]</scope>
    <source>
        <strain evidence="1 2">GIL237</strain>
    </source>
</reference>
<gene>
    <name evidence="1" type="ORF">C2R72_07370</name>
</gene>
<name>A0A2T6V6U2_HELPX</name>
<comment type="caution">
    <text evidence="1">The sequence shown here is derived from an EMBL/GenBank/DDBJ whole genome shotgun (WGS) entry which is preliminary data.</text>
</comment>
<protein>
    <recommendedName>
        <fullName evidence="3">DNA topoisomerase type IA central domain-containing protein</fullName>
    </recommendedName>
</protein>
<dbReference type="InterPro" id="IPR023405">
    <property type="entry name" value="Topo_IA_core_domain"/>
</dbReference>